<accession>A0A3S3PVV1</accession>
<name>A0A3S3PVV1_9ACAR</name>
<feature type="region of interest" description="Disordered" evidence="2">
    <location>
        <begin position="118"/>
        <end position="151"/>
    </location>
</feature>
<keyword evidence="5" id="KW-1185">Reference proteome</keyword>
<evidence type="ECO:0000256" key="1">
    <source>
        <dbReference type="PROSITE-ProRule" id="PRU00047"/>
    </source>
</evidence>
<dbReference type="STRING" id="1965070.A0A3S3PVV1"/>
<dbReference type="GO" id="GO:0003676">
    <property type="term" value="F:nucleic acid binding"/>
    <property type="evidence" value="ECO:0007669"/>
    <property type="project" value="InterPro"/>
</dbReference>
<organism evidence="4 5">
    <name type="scientific">Dinothrombium tinctorium</name>
    <dbReference type="NCBI Taxonomy" id="1965070"/>
    <lineage>
        <taxon>Eukaryota</taxon>
        <taxon>Metazoa</taxon>
        <taxon>Ecdysozoa</taxon>
        <taxon>Arthropoda</taxon>
        <taxon>Chelicerata</taxon>
        <taxon>Arachnida</taxon>
        <taxon>Acari</taxon>
        <taxon>Acariformes</taxon>
        <taxon>Trombidiformes</taxon>
        <taxon>Prostigmata</taxon>
        <taxon>Anystina</taxon>
        <taxon>Parasitengona</taxon>
        <taxon>Trombidioidea</taxon>
        <taxon>Trombidiidae</taxon>
        <taxon>Dinothrombium</taxon>
    </lineage>
</organism>
<evidence type="ECO:0000259" key="3">
    <source>
        <dbReference type="PROSITE" id="PS50158"/>
    </source>
</evidence>
<keyword evidence="1" id="KW-0479">Metal-binding</keyword>
<keyword evidence="1" id="KW-0863">Zinc-finger</keyword>
<dbReference type="InterPro" id="IPR021109">
    <property type="entry name" value="Peptidase_aspartic_dom_sf"/>
</dbReference>
<dbReference type="SUPFAM" id="SSF50630">
    <property type="entry name" value="Acid proteases"/>
    <property type="match status" value="1"/>
</dbReference>
<gene>
    <name evidence="4" type="ORF">B4U79_19248</name>
</gene>
<dbReference type="SUPFAM" id="SSF57756">
    <property type="entry name" value="Retrovirus zinc finger-like domains"/>
    <property type="match status" value="1"/>
</dbReference>
<dbReference type="Pfam" id="PF00098">
    <property type="entry name" value="zf-CCHC"/>
    <property type="match status" value="1"/>
</dbReference>
<dbReference type="GO" id="GO:0008270">
    <property type="term" value="F:zinc ion binding"/>
    <property type="evidence" value="ECO:0007669"/>
    <property type="project" value="UniProtKB-KW"/>
</dbReference>
<dbReference type="Proteomes" id="UP000285301">
    <property type="component" value="Unassembled WGS sequence"/>
</dbReference>
<evidence type="ECO:0000313" key="5">
    <source>
        <dbReference type="Proteomes" id="UP000285301"/>
    </source>
</evidence>
<evidence type="ECO:0000313" key="4">
    <source>
        <dbReference type="EMBL" id="RWR98630.1"/>
    </source>
</evidence>
<protein>
    <recommendedName>
        <fullName evidence="3">CCHC-type domain-containing protein</fullName>
    </recommendedName>
</protein>
<dbReference type="SMART" id="SM00343">
    <property type="entry name" value="ZnF_C2HC"/>
    <property type="match status" value="1"/>
</dbReference>
<reference evidence="4 5" key="1">
    <citation type="journal article" date="2018" name="Gigascience">
        <title>Genomes of trombidid mites reveal novel predicted allergens and laterally-transferred genes associated with secondary metabolism.</title>
        <authorList>
            <person name="Dong X."/>
            <person name="Chaisiri K."/>
            <person name="Xia D."/>
            <person name="Armstrong S.D."/>
            <person name="Fang Y."/>
            <person name="Donnelly M.J."/>
            <person name="Kadowaki T."/>
            <person name="McGarry J.W."/>
            <person name="Darby A.C."/>
            <person name="Makepeace B.L."/>
        </authorList>
    </citation>
    <scope>NUCLEOTIDE SEQUENCE [LARGE SCALE GENOMIC DNA]</scope>
    <source>
        <strain evidence="4">UoL-WK</strain>
    </source>
</reference>
<dbReference type="Gene3D" id="2.40.70.10">
    <property type="entry name" value="Acid Proteases"/>
    <property type="match status" value="1"/>
</dbReference>
<dbReference type="CDD" id="cd00303">
    <property type="entry name" value="retropepsin_like"/>
    <property type="match status" value="1"/>
</dbReference>
<dbReference type="PROSITE" id="PS50158">
    <property type="entry name" value="ZF_CCHC"/>
    <property type="match status" value="1"/>
</dbReference>
<feature type="non-terminal residue" evidence="4">
    <location>
        <position position="1"/>
    </location>
</feature>
<keyword evidence="1" id="KW-0862">Zinc</keyword>
<sequence>LKDIKAVETWIERMEVFKGLHRIDDQAMLDGTLMVVEDQNGLNEKFATLAMATHNTITEFMAAAKTAANWYIRSYREKQREVRKYSVNMVDQKLTPISKSLNRQQNLTLAYKVQPLSPTPKARTFRRSPPQSPKENRYKNEKSRTPSPPQNLCYSCNRPGHIARNCRLRRNPKWISDNLEKIVERMDELTKRIQAVSGSASVETKKRVTSTLGRRKPPLVISSFFINGSIPGVEGIIRGHKVNVVLDTGCGGVLMSSECANNIGILPKLPKVGTVLLEGPTGERLDYRGDTCCDLVLAGKKVRVKCRVVGRLSADILLGSPFFEEHKA</sequence>
<feature type="non-terminal residue" evidence="4">
    <location>
        <position position="328"/>
    </location>
</feature>
<comment type="caution">
    <text evidence="4">The sequence shown here is derived from an EMBL/GenBank/DDBJ whole genome shotgun (WGS) entry which is preliminary data.</text>
</comment>
<dbReference type="EMBL" id="NCKU01020243">
    <property type="protein sequence ID" value="RWR98630.1"/>
    <property type="molecule type" value="Genomic_DNA"/>
</dbReference>
<dbReference type="Pfam" id="PF13975">
    <property type="entry name" value="gag-asp_proteas"/>
    <property type="match status" value="1"/>
</dbReference>
<dbReference type="OrthoDB" id="5597136at2759"/>
<feature type="compositionally biased region" description="Basic and acidic residues" evidence="2">
    <location>
        <begin position="134"/>
        <end position="144"/>
    </location>
</feature>
<dbReference type="Gene3D" id="4.10.60.10">
    <property type="entry name" value="Zinc finger, CCHC-type"/>
    <property type="match status" value="1"/>
</dbReference>
<dbReference type="InterPro" id="IPR036875">
    <property type="entry name" value="Znf_CCHC_sf"/>
</dbReference>
<evidence type="ECO:0000256" key="2">
    <source>
        <dbReference type="SAM" id="MobiDB-lite"/>
    </source>
</evidence>
<dbReference type="InterPro" id="IPR001878">
    <property type="entry name" value="Znf_CCHC"/>
</dbReference>
<dbReference type="AlphaFoldDB" id="A0A3S3PVV1"/>
<feature type="domain" description="CCHC-type" evidence="3">
    <location>
        <begin position="153"/>
        <end position="167"/>
    </location>
</feature>
<proteinExistence type="predicted"/>